<sequence length="320" mass="36941">MECIIIVSGKGMFANNRWLLVVDSKSGSRILQGNTKTTYDEFIDMVYEDYGLDKRVCNVELSYMLPKNLLHNLPLETLPVIIGNCRQFQFYLAQSSSEKVRICVEVKEKMLPESKEVDGDDCMTFNDSSENSENEEDEDESRFDYCDDSDGTNSDDENFSKYEMPLEEKEVNTNVPTKKSKSTLFLPQPNEYHDFVNFELSSMTLAVGKYYASKEHLETRLKILTVIEKFDFRVDYTKQDLLIVRCWVEGCTWRLRASPTENDLKFHVRVYIAEHKCSVTKRYASSRQATLDILRLLCMDFVCGIGPSVRPIGCIDRVGR</sequence>
<evidence type="ECO:0000313" key="4">
    <source>
        <dbReference type="Proteomes" id="UP001558713"/>
    </source>
</evidence>
<protein>
    <recommendedName>
        <fullName evidence="2">Transposase MuDR plant domain-containing protein</fullName>
    </recommendedName>
</protein>
<comment type="caution">
    <text evidence="3">The sequence shown here is derived from an EMBL/GenBank/DDBJ whole genome shotgun (WGS) entry which is preliminary data.</text>
</comment>
<keyword evidence="4" id="KW-1185">Reference proteome</keyword>
<evidence type="ECO:0000313" key="3">
    <source>
        <dbReference type="EMBL" id="KAL1194516.1"/>
    </source>
</evidence>
<evidence type="ECO:0000256" key="1">
    <source>
        <dbReference type="SAM" id="MobiDB-lite"/>
    </source>
</evidence>
<feature type="domain" description="Transposase MuDR plant" evidence="2">
    <location>
        <begin position="204"/>
        <end position="268"/>
    </location>
</feature>
<organism evidence="3 4">
    <name type="scientific">Cardamine amara subsp. amara</name>
    <dbReference type="NCBI Taxonomy" id="228776"/>
    <lineage>
        <taxon>Eukaryota</taxon>
        <taxon>Viridiplantae</taxon>
        <taxon>Streptophyta</taxon>
        <taxon>Embryophyta</taxon>
        <taxon>Tracheophyta</taxon>
        <taxon>Spermatophyta</taxon>
        <taxon>Magnoliopsida</taxon>
        <taxon>eudicotyledons</taxon>
        <taxon>Gunneridae</taxon>
        <taxon>Pentapetalae</taxon>
        <taxon>rosids</taxon>
        <taxon>malvids</taxon>
        <taxon>Brassicales</taxon>
        <taxon>Brassicaceae</taxon>
        <taxon>Cardamineae</taxon>
        <taxon>Cardamine</taxon>
    </lineage>
</organism>
<reference evidence="3 4" key="1">
    <citation type="submission" date="2024-04" db="EMBL/GenBank/DDBJ databases">
        <title>Genome assembly C_amara_ONT_v2.</title>
        <authorList>
            <person name="Yant L."/>
            <person name="Moore C."/>
            <person name="Slenker M."/>
        </authorList>
    </citation>
    <scope>NUCLEOTIDE SEQUENCE [LARGE SCALE GENOMIC DNA]</scope>
    <source>
        <tissue evidence="3">Leaf</tissue>
    </source>
</reference>
<dbReference type="AlphaFoldDB" id="A0ABD0ZIM1"/>
<dbReference type="Proteomes" id="UP001558713">
    <property type="component" value="Unassembled WGS sequence"/>
</dbReference>
<gene>
    <name evidence="3" type="ORF">V5N11_010422</name>
</gene>
<feature type="compositionally biased region" description="Acidic residues" evidence="1">
    <location>
        <begin position="130"/>
        <end position="157"/>
    </location>
</feature>
<name>A0ABD0ZIM1_CARAN</name>
<dbReference type="EMBL" id="JBANAX010000752">
    <property type="protein sequence ID" value="KAL1194516.1"/>
    <property type="molecule type" value="Genomic_DNA"/>
</dbReference>
<feature type="region of interest" description="Disordered" evidence="1">
    <location>
        <begin position="117"/>
        <end position="159"/>
    </location>
</feature>
<dbReference type="InterPro" id="IPR004332">
    <property type="entry name" value="Transposase_MuDR"/>
</dbReference>
<dbReference type="Pfam" id="PF03108">
    <property type="entry name" value="DBD_Tnp_Mut"/>
    <property type="match status" value="1"/>
</dbReference>
<evidence type="ECO:0000259" key="2">
    <source>
        <dbReference type="Pfam" id="PF03108"/>
    </source>
</evidence>
<accession>A0ABD0ZIM1</accession>
<proteinExistence type="predicted"/>